<evidence type="ECO:0000313" key="2">
    <source>
        <dbReference type="EMBL" id="KAL2614130.1"/>
    </source>
</evidence>
<proteinExistence type="predicted"/>
<organism evidence="2 3">
    <name type="scientific">Riccia fluitans</name>
    <dbReference type="NCBI Taxonomy" id="41844"/>
    <lineage>
        <taxon>Eukaryota</taxon>
        <taxon>Viridiplantae</taxon>
        <taxon>Streptophyta</taxon>
        <taxon>Embryophyta</taxon>
        <taxon>Marchantiophyta</taxon>
        <taxon>Marchantiopsida</taxon>
        <taxon>Marchantiidae</taxon>
        <taxon>Marchantiales</taxon>
        <taxon>Ricciaceae</taxon>
        <taxon>Riccia</taxon>
    </lineage>
</organism>
<dbReference type="Proteomes" id="UP001605036">
    <property type="component" value="Unassembled WGS sequence"/>
</dbReference>
<accession>A0ABD1XYU3</accession>
<name>A0ABD1XYU3_9MARC</name>
<protein>
    <submittedName>
        <fullName evidence="2">Uncharacterized protein</fullName>
    </submittedName>
</protein>
<gene>
    <name evidence="2" type="ORF">R1flu_025822</name>
</gene>
<feature type="compositionally biased region" description="Polar residues" evidence="1">
    <location>
        <begin position="21"/>
        <end position="46"/>
    </location>
</feature>
<sequence>MERKGPIGNSTAGASDEIQAKNGTGINEITEANQRTSNILGSQQQDPILDPGRMGIPTKKLPFKSRRQIPLTQKVKKKPKRGSWPAGEEAMGLDYKLGGQRNEETLRRSAVLTGGEMEVDDR</sequence>
<evidence type="ECO:0000313" key="3">
    <source>
        <dbReference type="Proteomes" id="UP001605036"/>
    </source>
</evidence>
<reference evidence="2 3" key="1">
    <citation type="submission" date="2024-09" db="EMBL/GenBank/DDBJ databases">
        <title>Chromosome-scale assembly of Riccia fluitans.</title>
        <authorList>
            <person name="Paukszto L."/>
            <person name="Sawicki J."/>
            <person name="Karawczyk K."/>
            <person name="Piernik-Szablinska J."/>
            <person name="Szczecinska M."/>
            <person name="Mazdziarz M."/>
        </authorList>
    </citation>
    <scope>NUCLEOTIDE SEQUENCE [LARGE SCALE GENOMIC DNA]</scope>
    <source>
        <strain evidence="2">Rf_01</strain>
        <tissue evidence="2">Aerial parts of the thallus</tissue>
    </source>
</reference>
<keyword evidence="3" id="KW-1185">Reference proteome</keyword>
<dbReference type="EMBL" id="JBHFFA010000007">
    <property type="protein sequence ID" value="KAL2614130.1"/>
    <property type="molecule type" value="Genomic_DNA"/>
</dbReference>
<dbReference type="AlphaFoldDB" id="A0ABD1XYU3"/>
<evidence type="ECO:0000256" key="1">
    <source>
        <dbReference type="SAM" id="MobiDB-lite"/>
    </source>
</evidence>
<comment type="caution">
    <text evidence="2">The sequence shown here is derived from an EMBL/GenBank/DDBJ whole genome shotgun (WGS) entry which is preliminary data.</text>
</comment>
<feature type="region of interest" description="Disordered" evidence="1">
    <location>
        <begin position="1"/>
        <end position="88"/>
    </location>
</feature>